<evidence type="ECO:0000259" key="3">
    <source>
        <dbReference type="PROSITE" id="PS01031"/>
    </source>
</evidence>
<dbReference type="Proteomes" id="UP000663870">
    <property type="component" value="Unassembled WGS sequence"/>
</dbReference>
<dbReference type="InterPro" id="IPR002068">
    <property type="entry name" value="A-crystallin/Hsp20_dom"/>
</dbReference>
<proteinExistence type="inferred from homology"/>
<dbReference type="SUPFAM" id="SSF49764">
    <property type="entry name" value="HSP20-like chaperones"/>
    <property type="match status" value="2"/>
</dbReference>
<sequence length="286" mass="33491">MSSLPVNRYRRRSSDKKLDSDTFGNDFELFDPWTDINLSAPISFRWINQPKRQKEHKDKIAPALQLPKYGEKFRVKLDISDFNPETIKTTIEGRLLIIEAKKKHHHNHSENTKEQKIYDLPETVYEHADADHLVSYVTLNNLLIVDIPLRNREHEQRYLQSSSQASNSHHLLPYGQYRDQSFNYHHFHTSAFTPKVVDAEEHKKKLQMSVPMKNYHPEHIKVSVKNNDLIIQGEHISKDSSYLGKTYFYKSITLPPGTQTDHLQSHLTQDGHLQIEAPFTEYIPKN</sequence>
<evidence type="ECO:0000256" key="1">
    <source>
        <dbReference type="PROSITE-ProRule" id="PRU00285"/>
    </source>
</evidence>
<dbReference type="PANTHER" id="PTHR45640:SF26">
    <property type="entry name" value="RE23625P"/>
    <property type="match status" value="1"/>
</dbReference>
<accession>A0A813Z5H0</accession>
<name>A0A813Z5H0_9BILA</name>
<dbReference type="GO" id="GO:0051082">
    <property type="term" value="F:unfolded protein binding"/>
    <property type="evidence" value="ECO:0007669"/>
    <property type="project" value="TreeGrafter"/>
</dbReference>
<dbReference type="InterPro" id="IPR001436">
    <property type="entry name" value="Alpha-crystallin/sHSP_animal"/>
</dbReference>
<comment type="caution">
    <text evidence="4">The sequence shown here is derived from an EMBL/GenBank/DDBJ whole genome shotgun (WGS) entry which is preliminary data.</text>
</comment>
<dbReference type="Pfam" id="PF00011">
    <property type="entry name" value="HSP20"/>
    <property type="match status" value="2"/>
</dbReference>
<feature type="domain" description="SHSP" evidence="3">
    <location>
        <begin position="187"/>
        <end position="286"/>
    </location>
</feature>
<reference evidence="4" key="1">
    <citation type="submission" date="2021-02" db="EMBL/GenBank/DDBJ databases">
        <authorList>
            <person name="Nowell W R."/>
        </authorList>
    </citation>
    <scope>NUCLEOTIDE SEQUENCE</scope>
</reference>
<feature type="domain" description="SHSP" evidence="3">
    <location>
        <begin position="55"/>
        <end position="164"/>
    </location>
</feature>
<evidence type="ECO:0000256" key="2">
    <source>
        <dbReference type="RuleBase" id="RU003616"/>
    </source>
</evidence>
<keyword evidence="7" id="KW-1185">Reference proteome</keyword>
<dbReference type="AlphaFoldDB" id="A0A813Z5H0"/>
<dbReference type="GO" id="GO:0009408">
    <property type="term" value="P:response to heat"/>
    <property type="evidence" value="ECO:0007669"/>
    <property type="project" value="TreeGrafter"/>
</dbReference>
<dbReference type="Gene3D" id="2.60.40.790">
    <property type="match status" value="2"/>
</dbReference>
<organism evidence="4 6">
    <name type="scientific">Rotaria sordida</name>
    <dbReference type="NCBI Taxonomy" id="392033"/>
    <lineage>
        <taxon>Eukaryota</taxon>
        <taxon>Metazoa</taxon>
        <taxon>Spiralia</taxon>
        <taxon>Gnathifera</taxon>
        <taxon>Rotifera</taxon>
        <taxon>Eurotatoria</taxon>
        <taxon>Bdelloidea</taxon>
        <taxon>Philodinida</taxon>
        <taxon>Philodinidae</taxon>
        <taxon>Rotaria</taxon>
    </lineage>
</organism>
<protein>
    <recommendedName>
        <fullName evidence="3">SHSP domain-containing protein</fullName>
    </recommendedName>
</protein>
<gene>
    <name evidence="5" type="ORF">JXQ802_LOCUS25608</name>
    <name evidence="4" type="ORF">PYM288_LOCUS9221</name>
</gene>
<evidence type="ECO:0000313" key="5">
    <source>
        <dbReference type="EMBL" id="CAF1224484.1"/>
    </source>
</evidence>
<evidence type="ECO:0000313" key="6">
    <source>
        <dbReference type="Proteomes" id="UP000663854"/>
    </source>
</evidence>
<dbReference type="EMBL" id="CAJNOH010000131">
    <property type="protein sequence ID" value="CAF0894941.1"/>
    <property type="molecule type" value="Genomic_DNA"/>
</dbReference>
<dbReference type="PROSITE" id="PS01031">
    <property type="entry name" value="SHSP"/>
    <property type="match status" value="2"/>
</dbReference>
<comment type="similarity">
    <text evidence="1 2">Belongs to the small heat shock protein (HSP20) family.</text>
</comment>
<dbReference type="CDD" id="cd06526">
    <property type="entry name" value="metazoan_ACD"/>
    <property type="match status" value="2"/>
</dbReference>
<evidence type="ECO:0000313" key="7">
    <source>
        <dbReference type="Proteomes" id="UP000663870"/>
    </source>
</evidence>
<evidence type="ECO:0000313" key="4">
    <source>
        <dbReference type="EMBL" id="CAF0894941.1"/>
    </source>
</evidence>
<dbReference type="PANTHER" id="PTHR45640">
    <property type="entry name" value="HEAT SHOCK PROTEIN HSP-12.2-RELATED"/>
    <property type="match status" value="1"/>
</dbReference>
<dbReference type="EMBL" id="CAJNOL010000869">
    <property type="protein sequence ID" value="CAF1224484.1"/>
    <property type="molecule type" value="Genomic_DNA"/>
</dbReference>
<dbReference type="GO" id="GO:0005737">
    <property type="term" value="C:cytoplasm"/>
    <property type="evidence" value="ECO:0007669"/>
    <property type="project" value="TreeGrafter"/>
</dbReference>
<dbReference type="Proteomes" id="UP000663854">
    <property type="component" value="Unassembled WGS sequence"/>
</dbReference>
<dbReference type="GO" id="GO:0005634">
    <property type="term" value="C:nucleus"/>
    <property type="evidence" value="ECO:0007669"/>
    <property type="project" value="TreeGrafter"/>
</dbReference>
<dbReference type="GO" id="GO:0042026">
    <property type="term" value="P:protein refolding"/>
    <property type="evidence" value="ECO:0007669"/>
    <property type="project" value="TreeGrafter"/>
</dbReference>
<dbReference type="InterPro" id="IPR008978">
    <property type="entry name" value="HSP20-like_chaperone"/>
</dbReference>